<feature type="transmembrane region" description="Helical" evidence="6">
    <location>
        <begin position="112"/>
        <end position="130"/>
    </location>
</feature>
<keyword evidence="4 6" id="KW-0472">Membrane</keyword>
<reference evidence="7 8" key="1">
    <citation type="submission" date="2020-11" db="EMBL/GenBank/DDBJ databases">
        <title>Kefir isolates.</title>
        <authorList>
            <person name="Marcisauskas S."/>
            <person name="Kim Y."/>
            <person name="Blasche S."/>
        </authorList>
    </citation>
    <scope>NUCLEOTIDE SEQUENCE [LARGE SCALE GENOMIC DNA]</scope>
    <source>
        <strain evidence="7 8">KR</strain>
    </source>
</reference>
<dbReference type="GO" id="GO:0005743">
    <property type="term" value="C:mitochondrial inner membrane"/>
    <property type="evidence" value="ECO:0007669"/>
    <property type="project" value="TreeGrafter"/>
</dbReference>
<evidence type="ECO:0000256" key="2">
    <source>
        <dbReference type="ARBA" id="ARBA00022692"/>
    </source>
</evidence>
<accession>A0A9P6VWD8</accession>
<feature type="transmembrane region" description="Helical" evidence="6">
    <location>
        <begin position="179"/>
        <end position="199"/>
    </location>
</feature>
<proteinExistence type="predicted"/>
<sequence length="366" mass="38376">MAAFARSVPSLVSHAHPTVPLPAFRAAFAAAHPPAPSSRLFSSASRASFHHKQQQQQQPSSLFDALRASFKPQQGSAAAQKRGIATGGAYGSSSSRGAYGAGAQNKIDWSRVGINVGIGAAGAIGLNLLLNSETKPLEAHEWQYLRDTMKWTAVGLGITAGTAFAAFKNGATYRMMAMNPWAVAGISLVAGIGSMMLVFNTAPDTPAHYAAWALFSATQGMTLSPLFFIAPAILGRAGLYTLGATAGISYVGSTAKSDQYLWIGGPLLAGLGVLICTSLAPLVLPATTSLRTLTMLESVGAYGGVAVFSGMILYRTNQVRHHANLAARGAIPRDPVRESVGLILSVINLFTSIVRVLLLQQGNRRR</sequence>
<dbReference type="PANTHER" id="PTHR23291:SF112">
    <property type="entry name" value="GROWTH HORMONE-INDUCIBLE TRANSMEMBRANE PROTEIN"/>
    <property type="match status" value="1"/>
</dbReference>
<dbReference type="AlphaFoldDB" id="A0A9P6VWD8"/>
<comment type="caution">
    <text evidence="7">The sequence shown here is derived from an EMBL/GenBank/DDBJ whole genome shotgun (WGS) entry which is preliminary data.</text>
</comment>
<dbReference type="PANTHER" id="PTHR23291">
    <property type="entry name" value="BAX INHIBITOR-RELATED"/>
    <property type="match status" value="1"/>
</dbReference>
<evidence type="ECO:0000256" key="1">
    <source>
        <dbReference type="ARBA" id="ARBA00004141"/>
    </source>
</evidence>
<evidence type="ECO:0008006" key="9">
    <source>
        <dbReference type="Google" id="ProtNLM"/>
    </source>
</evidence>
<evidence type="ECO:0000313" key="7">
    <source>
        <dbReference type="EMBL" id="KAG0655767.1"/>
    </source>
</evidence>
<feature type="transmembrane region" description="Helical" evidence="6">
    <location>
        <begin position="296"/>
        <end position="314"/>
    </location>
</feature>
<feature type="region of interest" description="Disordered" evidence="5">
    <location>
        <begin position="39"/>
        <end position="61"/>
    </location>
</feature>
<keyword evidence="8" id="KW-1185">Reference proteome</keyword>
<gene>
    <name evidence="7" type="ORF">C6P46_000729</name>
</gene>
<name>A0A9P6VWD8_RHOMI</name>
<evidence type="ECO:0000256" key="5">
    <source>
        <dbReference type="SAM" id="MobiDB-lite"/>
    </source>
</evidence>
<evidence type="ECO:0000256" key="3">
    <source>
        <dbReference type="ARBA" id="ARBA00022989"/>
    </source>
</evidence>
<keyword evidence="3 6" id="KW-1133">Transmembrane helix</keyword>
<feature type="transmembrane region" description="Helical" evidence="6">
    <location>
        <begin position="150"/>
        <end position="167"/>
    </location>
</feature>
<evidence type="ECO:0000256" key="6">
    <source>
        <dbReference type="SAM" id="Phobius"/>
    </source>
</evidence>
<dbReference type="OrthoDB" id="1277691at2759"/>
<evidence type="ECO:0000256" key="4">
    <source>
        <dbReference type="ARBA" id="ARBA00023136"/>
    </source>
</evidence>
<dbReference type="EMBL" id="PUHQ01000112">
    <property type="protein sequence ID" value="KAG0655767.1"/>
    <property type="molecule type" value="Genomic_DNA"/>
</dbReference>
<dbReference type="Proteomes" id="UP000777482">
    <property type="component" value="Unassembled WGS sequence"/>
</dbReference>
<comment type="subcellular location">
    <subcellularLocation>
        <location evidence="1">Membrane</location>
        <topology evidence="1">Multi-pass membrane protein</topology>
    </subcellularLocation>
</comment>
<evidence type="ECO:0000313" key="8">
    <source>
        <dbReference type="Proteomes" id="UP000777482"/>
    </source>
</evidence>
<protein>
    <recommendedName>
        <fullName evidence="9">Inhibitor of apoptosis-promoting Bax1-domain-containing protein</fullName>
    </recommendedName>
</protein>
<dbReference type="Pfam" id="PF01027">
    <property type="entry name" value="Bax1-I"/>
    <property type="match status" value="1"/>
</dbReference>
<feature type="transmembrane region" description="Helical" evidence="6">
    <location>
        <begin position="261"/>
        <end position="284"/>
    </location>
</feature>
<dbReference type="InterPro" id="IPR006214">
    <property type="entry name" value="Bax_inhibitor_1-related"/>
</dbReference>
<keyword evidence="2 6" id="KW-0812">Transmembrane</keyword>
<feature type="transmembrane region" description="Helical" evidence="6">
    <location>
        <begin position="211"/>
        <end position="230"/>
    </location>
</feature>
<organism evidence="7 8">
    <name type="scientific">Rhodotorula mucilaginosa</name>
    <name type="common">Yeast</name>
    <name type="synonym">Rhodotorula rubra</name>
    <dbReference type="NCBI Taxonomy" id="5537"/>
    <lineage>
        <taxon>Eukaryota</taxon>
        <taxon>Fungi</taxon>
        <taxon>Dikarya</taxon>
        <taxon>Basidiomycota</taxon>
        <taxon>Pucciniomycotina</taxon>
        <taxon>Microbotryomycetes</taxon>
        <taxon>Sporidiobolales</taxon>
        <taxon>Sporidiobolaceae</taxon>
        <taxon>Rhodotorula</taxon>
    </lineage>
</organism>